<protein>
    <submittedName>
        <fullName evidence="1">Uncharacterized protein</fullName>
    </submittedName>
</protein>
<dbReference type="InterPro" id="IPR036388">
    <property type="entry name" value="WH-like_DNA-bd_sf"/>
</dbReference>
<dbReference type="EMBL" id="JAQQWL010000004">
    <property type="protein sequence ID" value="KAK8076014.1"/>
    <property type="molecule type" value="Genomic_DNA"/>
</dbReference>
<dbReference type="RefSeq" id="XP_066718973.1">
    <property type="nucleotide sequence ID" value="XM_066854695.1"/>
</dbReference>
<dbReference type="Proteomes" id="UP001480595">
    <property type="component" value="Unassembled WGS sequence"/>
</dbReference>
<dbReference type="PANTHER" id="PTHR43712">
    <property type="entry name" value="PUTATIVE (AFU_ORTHOLOGUE AFUA_4G14580)-RELATED"/>
    <property type="match status" value="1"/>
</dbReference>
<proteinExistence type="predicted"/>
<evidence type="ECO:0000313" key="1">
    <source>
        <dbReference type="EMBL" id="KAK8076014.1"/>
    </source>
</evidence>
<organism evidence="1 2">
    <name type="scientific">Apiospora phragmitis</name>
    <dbReference type="NCBI Taxonomy" id="2905665"/>
    <lineage>
        <taxon>Eukaryota</taxon>
        <taxon>Fungi</taxon>
        <taxon>Dikarya</taxon>
        <taxon>Ascomycota</taxon>
        <taxon>Pezizomycotina</taxon>
        <taxon>Sordariomycetes</taxon>
        <taxon>Xylariomycetidae</taxon>
        <taxon>Amphisphaeriales</taxon>
        <taxon>Apiosporaceae</taxon>
        <taxon>Apiospora</taxon>
    </lineage>
</organism>
<reference evidence="1 2" key="1">
    <citation type="submission" date="2023-01" db="EMBL/GenBank/DDBJ databases">
        <title>Analysis of 21 Apiospora genomes using comparative genomics revels a genus with tremendous synthesis potential of carbohydrate active enzymes and secondary metabolites.</title>
        <authorList>
            <person name="Sorensen T."/>
        </authorList>
    </citation>
    <scope>NUCLEOTIDE SEQUENCE [LARGE SCALE GENOMIC DNA]</scope>
    <source>
        <strain evidence="1 2">CBS 135458</strain>
    </source>
</reference>
<keyword evidence="2" id="KW-1185">Reference proteome</keyword>
<name>A0ABR1VXQ4_9PEZI</name>
<comment type="caution">
    <text evidence="1">The sequence shown here is derived from an EMBL/GenBank/DDBJ whole genome shotgun (WGS) entry which is preliminary data.</text>
</comment>
<dbReference type="SUPFAM" id="SSF46785">
    <property type="entry name" value="Winged helix' DNA-binding domain"/>
    <property type="match status" value="1"/>
</dbReference>
<dbReference type="Gene3D" id="1.10.10.10">
    <property type="entry name" value="Winged helix-like DNA-binding domain superfamily/Winged helix DNA-binding domain"/>
    <property type="match status" value="1"/>
</dbReference>
<accession>A0ABR1VXQ4</accession>
<dbReference type="PANTHER" id="PTHR43712:SF15">
    <property type="entry name" value="MONODICTYPHENONE CLUSTER TRANSCRIPTIONAL COACTIVATOR MDPA"/>
    <property type="match status" value="1"/>
</dbReference>
<evidence type="ECO:0000313" key="2">
    <source>
        <dbReference type="Proteomes" id="UP001480595"/>
    </source>
</evidence>
<dbReference type="GeneID" id="92087758"/>
<dbReference type="InterPro" id="IPR036390">
    <property type="entry name" value="WH_DNA-bd_sf"/>
</dbReference>
<gene>
    <name evidence="1" type="ORF">PG994_003286</name>
</gene>
<sequence length="205" mass="22248">MIRDQMELLGQCSDELSREVKTLSESSGFQLGDITSTDTSSTNPLSALVRQGSGDVNKAKRQVVHLSDRIRSLLTEPTDFIQHLSNQVRSCRPRLLFRLIGSLTICHDIATQCQILACLQWLADFHVLAYIPLTGSVPAKDIAELAGVSEAQLTRNVRLLASAGFLSEPQPGLLSHTSLSAPFVTNVAYLDAVNFLSNTIVPSAS</sequence>